<feature type="region of interest" description="Disordered" evidence="1">
    <location>
        <begin position="80"/>
        <end position="104"/>
    </location>
</feature>
<sequence>MTKGATSGSSGCGMKKRVLTLLVLWMLVSMYHTDNATTGVPGGDHQSPRIYEREFLLTLQNRAAPEPGFLDDVPRELLRQPHGQRERRLRRRGRRGGIRQRLRRRRNKPPLPSILFSNARSLRNKVDELRINTRLCHEYRESCLLVYTETWLQEDDPDQLAQVQGFVLVRQDRKISSGKSRGGGICVFINERWCRNQYHGAQWMFLGHGLGRLLPE</sequence>
<reference evidence="4" key="1">
    <citation type="submission" date="2024-04" db="EMBL/GenBank/DDBJ databases">
        <title>Salinicola lusitanus LLJ914,a marine bacterium isolated from the Okinawa Trough.</title>
        <authorList>
            <person name="Li J."/>
        </authorList>
    </citation>
    <scope>NUCLEOTIDE SEQUENCE [LARGE SCALE GENOMIC DNA]</scope>
</reference>
<comment type="caution">
    <text evidence="3">The sequence shown here is derived from an EMBL/GenBank/DDBJ whole genome shotgun (WGS) entry which is preliminary data.</text>
</comment>
<keyword evidence="2" id="KW-0732">Signal</keyword>
<dbReference type="Proteomes" id="UP001460270">
    <property type="component" value="Unassembled WGS sequence"/>
</dbReference>
<evidence type="ECO:0000256" key="1">
    <source>
        <dbReference type="SAM" id="MobiDB-lite"/>
    </source>
</evidence>
<evidence type="ECO:0000313" key="4">
    <source>
        <dbReference type="Proteomes" id="UP001460270"/>
    </source>
</evidence>
<name>A0AAW0P9H6_9GOBI</name>
<gene>
    <name evidence="3" type="ORF">WMY93_008768</name>
</gene>
<protein>
    <submittedName>
        <fullName evidence="3">Uncharacterized protein</fullName>
    </submittedName>
</protein>
<proteinExistence type="predicted"/>
<dbReference type="AlphaFoldDB" id="A0AAW0P9H6"/>
<evidence type="ECO:0000256" key="2">
    <source>
        <dbReference type="SAM" id="SignalP"/>
    </source>
</evidence>
<accession>A0AAW0P9H6</accession>
<keyword evidence="4" id="KW-1185">Reference proteome</keyword>
<feature type="signal peptide" evidence="2">
    <location>
        <begin position="1"/>
        <end position="36"/>
    </location>
</feature>
<dbReference type="EMBL" id="JBBPFD010000006">
    <property type="protein sequence ID" value="KAK7921866.1"/>
    <property type="molecule type" value="Genomic_DNA"/>
</dbReference>
<feature type="compositionally biased region" description="Basic residues" evidence="1">
    <location>
        <begin position="87"/>
        <end position="104"/>
    </location>
</feature>
<evidence type="ECO:0000313" key="3">
    <source>
        <dbReference type="EMBL" id="KAK7921866.1"/>
    </source>
</evidence>
<organism evidence="3 4">
    <name type="scientific">Mugilogobius chulae</name>
    <name type="common">yellowstripe goby</name>
    <dbReference type="NCBI Taxonomy" id="88201"/>
    <lineage>
        <taxon>Eukaryota</taxon>
        <taxon>Metazoa</taxon>
        <taxon>Chordata</taxon>
        <taxon>Craniata</taxon>
        <taxon>Vertebrata</taxon>
        <taxon>Euteleostomi</taxon>
        <taxon>Actinopterygii</taxon>
        <taxon>Neopterygii</taxon>
        <taxon>Teleostei</taxon>
        <taxon>Neoteleostei</taxon>
        <taxon>Acanthomorphata</taxon>
        <taxon>Gobiaria</taxon>
        <taxon>Gobiiformes</taxon>
        <taxon>Gobioidei</taxon>
        <taxon>Gobiidae</taxon>
        <taxon>Gobionellinae</taxon>
        <taxon>Mugilogobius</taxon>
    </lineage>
</organism>
<feature type="chain" id="PRO_5043788310" evidence="2">
    <location>
        <begin position="37"/>
        <end position="216"/>
    </location>
</feature>